<keyword evidence="12" id="KW-1185">Reference proteome</keyword>
<dbReference type="GO" id="GO:0006508">
    <property type="term" value="P:proteolysis"/>
    <property type="evidence" value="ECO:0007669"/>
    <property type="project" value="UniProtKB-KW"/>
</dbReference>
<dbReference type="PANTHER" id="PTHR24256">
    <property type="entry name" value="TRYPTASE-RELATED"/>
    <property type="match status" value="1"/>
</dbReference>
<feature type="signal peptide" evidence="10">
    <location>
        <begin position="1"/>
        <end position="21"/>
    </location>
</feature>
<keyword evidence="4 10" id="KW-0732">Signal</keyword>
<reference evidence="13" key="2">
    <citation type="submission" date="2025-08" db="UniProtKB">
        <authorList>
            <consortium name="RefSeq"/>
        </authorList>
    </citation>
    <scope>IDENTIFICATION</scope>
    <source>
        <strain evidence="13">14028-0561.14</strain>
        <tissue evidence="13">Whole fly</tissue>
    </source>
</reference>
<comment type="similarity">
    <text evidence="9">Belongs to the peptidase S1 family. CLIP subfamily.</text>
</comment>
<evidence type="ECO:0000313" key="13">
    <source>
        <dbReference type="RefSeq" id="XP_017031240.1"/>
    </source>
</evidence>
<sequence>MKCLLLSLALLELLILHKGSALFLNEDCEKIDEEDGPTTAPWMAAVSNEQGFLCGGALITKNFVLTAAHCIKDQEKLFVKLGVLDRSDAYGMDFNVSSTKMHGDYQTHPGVNDIGLLKLASEVDYTDRIRPICILMDAAPVLQNIKRFSAFGWGKTETGNLSQYLMTIQLRRLPSEECQHDNMPLLTKTQFCADSETGGGPCNGDGGGPLTSIVKNRTVQVGIISYGPRDCNLSAVYTDVASYTDWIASNVHKA</sequence>
<keyword evidence="2" id="KW-0964">Secreted</keyword>
<evidence type="ECO:0000256" key="3">
    <source>
        <dbReference type="ARBA" id="ARBA00022670"/>
    </source>
</evidence>
<name>A0A6P4IRX2_DROKI</name>
<protein>
    <submittedName>
        <fullName evidence="13">CLIP domain-containing serine protease B4-like</fullName>
    </submittedName>
</protein>
<dbReference type="Proteomes" id="UP001652661">
    <property type="component" value="Chromosome 2L"/>
</dbReference>
<keyword evidence="8" id="KW-1015">Disulfide bond</keyword>
<dbReference type="InterPro" id="IPR018114">
    <property type="entry name" value="TRYPSIN_HIS"/>
</dbReference>
<dbReference type="PROSITE" id="PS00134">
    <property type="entry name" value="TRYPSIN_HIS"/>
    <property type="match status" value="1"/>
</dbReference>
<dbReference type="Pfam" id="PF00089">
    <property type="entry name" value="Trypsin"/>
    <property type="match status" value="1"/>
</dbReference>
<dbReference type="InterPro" id="IPR001254">
    <property type="entry name" value="Trypsin_dom"/>
</dbReference>
<dbReference type="InterPro" id="IPR043504">
    <property type="entry name" value="Peptidase_S1_PA_chymotrypsin"/>
</dbReference>
<dbReference type="PRINTS" id="PR00722">
    <property type="entry name" value="CHYMOTRYPSIN"/>
</dbReference>
<comment type="subcellular location">
    <subcellularLocation>
        <location evidence="1">Secreted</location>
    </subcellularLocation>
</comment>
<dbReference type="InterPro" id="IPR051487">
    <property type="entry name" value="Ser/Thr_Proteases_Immune/Dev"/>
</dbReference>
<dbReference type="OrthoDB" id="7844327at2759"/>
<feature type="domain" description="Peptidase S1" evidence="11">
    <location>
        <begin position="16"/>
        <end position="252"/>
    </location>
</feature>
<dbReference type="RefSeq" id="XP_017031240.1">
    <property type="nucleotide sequence ID" value="XM_017175751.2"/>
</dbReference>
<evidence type="ECO:0000256" key="4">
    <source>
        <dbReference type="ARBA" id="ARBA00022729"/>
    </source>
</evidence>
<evidence type="ECO:0000259" key="11">
    <source>
        <dbReference type="PROSITE" id="PS50240"/>
    </source>
</evidence>
<reference evidence="12" key="1">
    <citation type="submission" date="2025-05" db="UniProtKB">
        <authorList>
            <consortium name="RefSeq"/>
        </authorList>
    </citation>
    <scope>NUCLEOTIDE SEQUENCE [LARGE SCALE GENOMIC DNA]</scope>
    <source>
        <strain evidence="12">14028-0561.14</strain>
    </source>
</reference>
<evidence type="ECO:0000256" key="9">
    <source>
        <dbReference type="ARBA" id="ARBA00024195"/>
    </source>
</evidence>
<organism evidence="12 13">
    <name type="scientific">Drosophila kikkawai</name>
    <name type="common">Fruit fly</name>
    <dbReference type="NCBI Taxonomy" id="30033"/>
    <lineage>
        <taxon>Eukaryota</taxon>
        <taxon>Metazoa</taxon>
        <taxon>Ecdysozoa</taxon>
        <taxon>Arthropoda</taxon>
        <taxon>Hexapoda</taxon>
        <taxon>Insecta</taxon>
        <taxon>Pterygota</taxon>
        <taxon>Neoptera</taxon>
        <taxon>Endopterygota</taxon>
        <taxon>Diptera</taxon>
        <taxon>Brachycera</taxon>
        <taxon>Muscomorpha</taxon>
        <taxon>Ephydroidea</taxon>
        <taxon>Drosophilidae</taxon>
        <taxon>Drosophila</taxon>
        <taxon>Sophophora</taxon>
    </lineage>
</organism>
<dbReference type="Gene3D" id="2.40.10.10">
    <property type="entry name" value="Trypsin-like serine proteases"/>
    <property type="match status" value="1"/>
</dbReference>
<dbReference type="FunFam" id="2.40.10.10:FF:000146">
    <property type="entry name" value="Serine protease 53"/>
    <property type="match status" value="1"/>
</dbReference>
<dbReference type="SUPFAM" id="SSF50494">
    <property type="entry name" value="Trypsin-like serine proteases"/>
    <property type="match status" value="1"/>
</dbReference>
<dbReference type="GO" id="GO:0004252">
    <property type="term" value="F:serine-type endopeptidase activity"/>
    <property type="evidence" value="ECO:0007669"/>
    <property type="project" value="InterPro"/>
</dbReference>
<evidence type="ECO:0000256" key="7">
    <source>
        <dbReference type="ARBA" id="ARBA00023145"/>
    </source>
</evidence>
<dbReference type="InterPro" id="IPR009003">
    <property type="entry name" value="Peptidase_S1_PA"/>
</dbReference>
<evidence type="ECO:0000256" key="5">
    <source>
        <dbReference type="ARBA" id="ARBA00022801"/>
    </source>
</evidence>
<dbReference type="CDD" id="cd00190">
    <property type="entry name" value="Tryp_SPc"/>
    <property type="match status" value="1"/>
</dbReference>
<evidence type="ECO:0000256" key="2">
    <source>
        <dbReference type="ARBA" id="ARBA00022525"/>
    </source>
</evidence>
<dbReference type="SMART" id="SM00020">
    <property type="entry name" value="Tryp_SPc"/>
    <property type="match status" value="1"/>
</dbReference>
<dbReference type="AlphaFoldDB" id="A0A6P4IRX2"/>
<dbReference type="GeneID" id="108080848"/>
<evidence type="ECO:0000313" key="12">
    <source>
        <dbReference type="Proteomes" id="UP001652661"/>
    </source>
</evidence>
<evidence type="ECO:0000256" key="8">
    <source>
        <dbReference type="ARBA" id="ARBA00023157"/>
    </source>
</evidence>
<proteinExistence type="inferred from homology"/>
<dbReference type="PROSITE" id="PS50240">
    <property type="entry name" value="TRYPSIN_DOM"/>
    <property type="match status" value="1"/>
</dbReference>
<keyword evidence="3" id="KW-0645">Protease</keyword>
<keyword evidence="5" id="KW-0378">Hydrolase</keyword>
<dbReference type="InterPro" id="IPR001314">
    <property type="entry name" value="Peptidase_S1A"/>
</dbReference>
<evidence type="ECO:0000256" key="1">
    <source>
        <dbReference type="ARBA" id="ARBA00004613"/>
    </source>
</evidence>
<evidence type="ECO:0000256" key="10">
    <source>
        <dbReference type="SAM" id="SignalP"/>
    </source>
</evidence>
<keyword evidence="6" id="KW-0720">Serine protease</keyword>
<gene>
    <name evidence="13" type="primary">LOC108080848</name>
</gene>
<keyword evidence="7" id="KW-0865">Zymogen</keyword>
<feature type="chain" id="PRO_5027856781" evidence="10">
    <location>
        <begin position="22"/>
        <end position="254"/>
    </location>
</feature>
<accession>A0A6P4IRX2</accession>
<evidence type="ECO:0000256" key="6">
    <source>
        <dbReference type="ARBA" id="ARBA00022825"/>
    </source>
</evidence>
<dbReference type="GO" id="GO:0005576">
    <property type="term" value="C:extracellular region"/>
    <property type="evidence" value="ECO:0007669"/>
    <property type="project" value="UniProtKB-SubCell"/>
</dbReference>